<sequence length="202" mass="22241">MNKKFLASIITAALLVGGSTYTYTTFASEANYSSNVAEKSTLENTEIQEDHNVTIKPISTVPNDQIHIPLDLANPSVIEKYSADITDDNPISELLGSYTTDYGDDSIEVSANYILESGSAVDFIQVPLNITPEEAVDFYTSGVYSDAEITTGEVNGYKVVYVKGEARKAIHMMSERYAYTINTVFDDVSIEYLEELAKLITE</sequence>
<evidence type="ECO:0000313" key="1">
    <source>
        <dbReference type="EMBL" id="MBD7968591.1"/>
    </source>
</evidence>
<protein>
    <submittedName>
        <fullName evidence="1">Uncharacterized protein</fullName>
    </submittedName>
</protein>
<organism evidence="1 2">
    <name type="scientific">Paenibacillus gallinarum</name>
    <dbReference type="NCBI Taxonomy" id="2762232"/>
    <lineage>
        <taxon>Bacteria</taxon>
        <taxon>Bacillati</taxon>
        <taxon>Bacillota</taxon>
        <taxon>Bacilli</taxon>
        <taxon>Bacillales</taxon>
        <taxon>Paenibacillaceae</taxon>
        <taxon>Paenibacillus</taxon>
    </lineage>
</organism>
<dbReference type="RefSeq" id="WP_191799813.1">
    <property type="nucleotide sequence ID" value="NZ_JACSQL010000003.1"/>
</dbReference>
<reference evidence="1 2" key="1">
    <citation type="submission" date="2020-08" db="EMBL/GenBank/DDBJ databases">
        <title>A Genomic Blueprint of the Chicken Gut Microbiome.</title>
        <authorList>
            <person name="Gilroy R."/>
            <person name="Ravi A."/>
            <person name="Getino M."/>
            <person name="Pursley I."/>
            <person name="Horton D.L."/>
            <person name="Alikhan N.-F."/>
            <person name="Baker D."/>
            <person name="Gharbi K."/>
            <person name="Hall N."/>
            <person name="Watson M."/>
            <person name="Adriaenssens E.M."/>
            <person name="Foster-Nyarko E."/>
            <person name="Jarju S."/>
            <person name="Secka A."/>
            <person name="Antonio M."/>
            <person name="Oren A."/>
            <person name="Chaudhuri R."/>
            <person name="La Ragione R.M."/>
            <person name="Hildebrand F."/>
            <person name="Pallen M.J."/>
        </authorList>
    </citation>
    <scope>NUCLEOTIDE SEQUENCE [LARGE SCALE GENOMIC DNA]</scope>
    <source>
        <strain evidence="1 2">Sa2BVA9</strain>
    </source>
</reference>
<accession>A0ABR8SYJ7</accession>
<keyword evidence="2" id="KW-1185">Reference proteome</keyword>
<dbReference type="EMBL" id="JACSQL010000003">
    <property type="protein sequence ID" value="MBD7968591.1"/>
    <property type="molecule type" value="Genomic_DNA"/>
</dbReference>
<dbReference type="Proteomes" id="UP000608071">
    <property type="component" value="Unassembled WGS sequence"/>
</dbReference>
<gene>
    <name evidence="1" type="ORF">H9647_10980</name>
</gene>
<proteinExistence type="predicted"/>
<evidence type="ECO:0000313" key="2">
    <source>
        <dbReference type="Proteomes" id="UP000608071"/>
    </source>
</evidence>
<name>A0ABR8SYJ7_9BACL</name>
<comment type="caution">
    <text evidence="1">The sequence shown here is derived from an EMBL/GenBank/DDBJ whole genome shotgun (WGS) entry which is preliminary data.</text>
</comment>